<reference evidence="7" key="1">
    <citation type="submission" date="2017-10" db="EMBL/GenBank/DDBJ databases">
        <authorList>
            <person name="Peters D.L."/>
        </authorList>
    </citation>
    <scope>NUCLEOTIDE SEQUENCE [LARGE SCALE GENOMIC DNA]</scope>
</reference>
<dbReference type="GO" id="GO:0005524">
    <property type="term" value="F:ATP binding"/>
    <property type="evidence" value="ECO:0007669"/>
    <property type="project" value="UniProtKB-KW"/>
</dbReference>
<evidence type="ECO:0000256" key="2">
    <source>
        <dbReference type="ARBA" id="ARBA00022840"/>
    </source>
</evidence>
<dbReference type="EMBL" id="MG189906">
    <property type="protein sequence ID" value="ATS92284.1"/>
    <property type="molecule type" value="Genomic_DNA"/>
</dbReference>
<dbReference type="PANTHER" id="PTHR42960:SF1">
    <property type="entry name" value="YCF46 PROTEIN"/>
    <property type="match status" value="1"/>
</dbReference>
<evidence type="ECO:0000256" key="3">
    <source>
        <dbReference type="ARBA" id="ARBA00038088"/>
    </source>
</evidence>
<dbReference type="InterPro" id="IPR003959">
    <property type="entry name" value="ATPase_AAA_core"/>
</dbReference>
<dbReference type="InterPro" id="IPR003593">
    <property type="entry name" value="AAA+_ATPase"/>
</dbReference>
<dbReference type="GO" id="GO:0016887">
    <property type="term" value="F:ATP hydrolysis activity"/>
    <property type="evidence" value="ECO:0007669"/>
    <property type="project" value="InterPro"/>
</dbReference>
<dbReference type="InterPro" id="IPR052381">
    <property type="entry name" value="AAA_domain_protein"/>
</dbReference>
<reference evidence="6 7" key="2">
    <citation type="submission" date="2017-11" db="EMBL/GenBank/DDBJ databases">
        <title>Lysogenic conversion of Stenotrophomonas maltophilia by temperate phage DLP4.</title>
        <authorList>
            <person name="Dennis J."/>
            <person name="Stothard P."/>
        </authorList>
    </citation>
    <scope>NUCLEOTIDE SEQUENCE [LARGE SCALE GENOMIC DNA]</scope>
</reference>
<dbReference type="InterPro" id="IPR027417">
    <property type="entry name" value="P-loop_NTPase"/>
</dbReference>
<evidence type="ECO:0000313" key="7">
    <source>
        <dbReference type="Proteomes" id="UP000241675"/>
    </source>
</evidence>
<keyword evidence="2" id="KW-0067">ATP-binding</keyword>
<name>A0A2D2W2A9_9CAUD</name>
<keyword evidence="1" id="KW-0547">Nucleotide-binding</keyword>
<dbReference type="Gene3D" id="3.40.50.300">
    <property type="entry name" value="P-loop containing nucleotide triphosphate hydrolases"/>
    <property type="match status" value="1"/>
</dbReference>
<accession>A0A2D2W2A9</accession>
<protein>
    <recommendedName>
        <fullName evidence="4">Uncharacterized AAA domain-containing protein ycf46</fullName>
    </recommendedName>
</protein>
<organism evidence="6 7">
    <name type="scientific">Stenotrophomonas phage vB_SmaS_DLP_5</name>
    <dbReference type="NCBI Taxonomy" id="2044561"/>
    <lineage>
        <taxon>Viruses</taxon>
        <taxon>Duplodnaviria</taxon>
        <taxon>Heunggongvirae</taxon>
        <taxon>Uroviricota</taxon>
        <taxon>Caudoviricetes</taxon>
        <taxon>Delepquintavirus</taxon>
        <taxon>Delepquintavirus DLP5</taxon>
    </lineage>
</organism>
<gene>
    <name evidence="6" type="ORF">DLP05_135</name>
</gene>
<dbReference type="Pfam" id="PF00004">
    <property type="entry name" value="AAA"/>
    <property type="match status" value="1"/>
</dbReference>
<dbReference type="SUPFAM" id="SSF52540">
    <property type="entry name" value="P-loop containing nucleoside triphosphate hydrolases"/>
    <property type="match status" value="1"/>
</dbReference>
<evidence type="ECO:0000259" key="5">
    <source>
        <dbReference type="SMART" id="SM00382"/>
    </source>
</evidence>
<evidence type="ECO:0000256" key="4">
    <source>
        <dbReference type="ARBA" id="ARBA00040480"/>
    </source>
</evidence>
<keyword evidence="7" id="KW-1185">Reference proteome</keyword>
<evidence type="ECO:0000313" key="6">
    <source>
        <dbReference type="EMBL" id="ATS92284.1"/>
    </source>
</evidence>
<proteinExistence type="inferred from homology"/>
<evidence type="ECO:0000256" key="1">
    <source>
        <dbReference type="ARBA" id="ARBA00022741"/>
    </source>
</evidence>
<dbReference type="Proteomes" id="UP000241675">
    <property type="component" value="Segment"/>
</dbReference>
<dbReference type="SMART" id="SM00382">
    <property type="entry name" value="AAA"/>
    <property type="match status" value="1"/>
</dbReference>
<sequence length="403" mass="45068">MDMLKLAAQARIPFIAVKTDDLIYSTDVLEFVTGEKIAPFFPDNLGPDLSQLSLPDSNILWTSLQIESKELYLKLEIEKKTLVFINPPKASALHFNAGQLLPPRDMIHKFLKDTFKITAKADELIGAFGGLTMKDTRELIQMSVEEWGDVTPKMINDLRQSYVTKLKGMVQVDTTQDYYAIPKYLSKWLGENLMFFTDDVAEALRPRGLLFDGIPGTGKTAASKAIANQLGMPLFRLDVGGMKGKYVGDSEGNLNAALQAIDQLAPCVVIFDEIEKMFGEHHDGGTTASMLGTLLWWLQEHKSKVLSIMTTNNKSALPPELYREGRIDQTMLFKGLETSDEVTAFINGQLEATLKKVEIKDVDSLRNTLHQKVKLKPQPVTQVAMTNLINEEVKAQFLKEKVK</sequence>
<feature type="domain" description="AAA+ ATPase" evidence="5">
    <location>
        <begin position="205"/>
        <end position="337"/>
    </location>
</feature>
<dbReference type="OrthoDB" id="26773at10239"/>
<comment type="similarity">
    <text evidence="3">Belongs to the AAA ATPase family. Highly divergent.</text>
</comment>
<dbReference type="PANTHER" id="PTHR42960">
    <property type="entry name" value="YCF46 PROTEIN"/>
    <property type="match status" value="1"/>
</dbReference>